<evidence type="ECO:0000256" key="1">
    <source>
        <dbReference type="SAM" id="SignalP"/>
    </source>
</evidence>
<dbReference type="RefSeq" id="XP_001835161.1">
    <property type="nucleotide sequence ID" value="XM_001835109.1"/>
</dbReference>
<dbReference type="OrthoDB" id="3044029at2759"/>
<dbReference type="GeneID" id="6011688"/>
<dbReference type="EMBL" id="AACS02000012">
    <property type="protein sequence ID" value="EAU86645.1"/>
    <property type="molecule type" value="Genomic_DNA"/>
</dbReference>
<accession>A8NNN4</accession>
<feature type="signal peptide" evidence="1">
    <location>
        <begin position="1"/>
        <end position="17"/>
    </location>
</feature>
<dbReference type="AlphaFoldDB" id="A8NNN4"/>
<name>A8NNN4_COPC7</name>
<sequence>MRIYLLIALGLAHNLVAGPAYRLGSRQEEALVTSPDNMVSINGPDNYCLIVPKTEYTDVGESEFPGGTTTYCSPLARYDLNAQGELPQEFWTSVDYTTGSGVNGVRYTQRAFKFYVSLRRADKEFVCEN</sequence>
<keyword evidence="3" id="KW-1185">Reference proteome</keyword>
<gene>
    <name evidence="2" type="ORF">CC1G_07303</name>
</gene>
<protein>
    <submittedName>
        <fullName evidence="2">Uncharacterized protein</fullName>
    </submittedName>
</protein>
<keyword evidence="1" id="KW-0732">Signal</keyword>
<dbReference type="KEGG" id="cci:CC1G_07303"/>
<dbReference type="Proteomes" id="UP000001861">
    <property type="component" value="Unassembled WGS sequence"/>
</dbReference>
<organism evidence="2 3">
    <name type="scientific">Coprinopsis cinerea (strain Okayama-7 / 130 / ATCC MYA-4618 / FGSC 9003)</name>
    <name type="common">Inky cap fungus</name>
    <name type="synonym">Hormographiella aspergillata</name>
    <dbReference type="NCBI Taxonomy" id="240176"/>
    <lineage>
        <taxon>Eukaryota</taxon>
        <taxon>Fungi</taxon>
        <taxon>Dikarya</taxon>
        <taxon>Basidiomycota</taxon>
        <taxon>Agaricomycotina</taxon>
        <taxon>Agaricomycetes</taxon>
        <taxon>Agaricomycetidae</taxon>
        <taxon>Agaricales</taxon>
        <taxon>Agaricineae</taxon>
        <taxon>Psathyrellaceae</taxon>
        <taxon>Coprinopsis</taxon>
    </lineage>
</organism>
<evidence type="ECO:0000313" key="2">
    <source>
        <dbReference type="EMBL" id="EAU86645.1"/>
    </source>
</evidence>
<comment type="caution">
    <text evidence="2">The sequence shown here is derived from an EMBL/GenBank/DDBJ whole genome shotgun (WGS) entry which is preliminary data.</text>
</comment>
<reference evidence="2 3" key="1">
    <citation type="journal article" date="2010" name="Proc. Natl. Acad. Sci. U.S.A.">
        <title>Insights into evolution of multicellular fungi from the assembled chromosomes of the mushroom Coprinopsis cinerea (Coprinus cinereus).</title>
        <authorList>
            <person name="Stajich J.E."/>
            <person name="Wilke S.K."/>
            <person name="Ahren D."/>
            <person name="Au C.H."/>
            <person name="Birren B.W."/>
            <person name="Borodovsky M."/>
            <person name="Burns C."/>
            <person name="Canback B."/>
            <person name="Casselton L.A."/>
            <person name="Cheng C.K."/>
            <person name="Deng J."/>
            <person name="Dietrich F.S."/>
            <person name="Fargo D.C."/>
            <person name="Farman M.L."/>
            <person name="Gathman A.C."/>
            <person name="Goldberg J."/>
            <person name="Guigo R."/>
            <person name="Hoegger P.J."/>
            <person name="Hooker J.B."/>
            <person name="Huggins A."/>
            <person name="James T.Y."/>
            <person name="Kamada T."/>
            <person name="Kilaru S."/>
            <person name="Kodira C."/>
            <person name="Kues U."/>
            <person name="Kupfer D."/>
            <person name="Kwan H.S."/>
            <person name="Lomsadze A."/>
            <person name="Li W."/>
            <person name="Lilly W.W."/>
            <person name="Ma L.J."/>
            <person name="Mackey A.J."/>
            <person name="Manning G."/>
            <person name="Martin F."/>
            <person name="Muraguchi H."/>
            <person name="Natvig D.O."/>
            <person name="Palmerini H."/>
            <person name="Ramesh M.A."/>
            <person name="Rehmeyer C.J."/>
            <person name="Roe B.A."/>
            <person name="Shenoy N."/>
            <person name="Stanke M."/>
            <person name="Ter-Hovhannisyan V."/>
            <person name="Tunlid A."/>
            <person name="Velagapudi R."/>
            <person name="Vision T.J."/>
            <person name="Zeng Q."/>
            <person name="Zolan M.E."/>
            <person name="Pukkila P.J."/>
        </authorList>
    </citation>
    <scope>NUCLEOTIDE SEQUENCE [LARGE SCALE GENOMIC DNA]</scope>
    <source>
        <strain evidence="3">Okayama-7 / 130 / ATCC MYA-4618 / FGSC 9003</strain>
    </source>
</reference>
<evidence type="ECO:0000313" key="3">
    <source>
        <dbReference type="Proteomes" id="UP000001861"/>
    </source>
</evidence>
<feature type="chain" id="PRO_5002724724" evidence="1">
    <location>
        <begin position="18"/>
        <end position="129"/>
    </location>
</feature>
<dbReference type="VEuPathDB" id="FungiDB:CC1G_07303"/>
<proteinExistence type="predicted"/>
<dbReference type="InParanoid" id="A8NNN4"/>